<dbReference type="Gene3D" id="1.10.20.10">
    <property type="entry name" value="Histone, subunit A"/>
    <property type="match status" value="1"/>
</dbReference>
<dbReference type="InterPro" id="IPR009072">
    <property type="entry name" value="Histone-fold"/>
</dbReference>
<reference evidence="7" key="1">
    <citation type="journal article" date="2020" name="Stud. Mycol.">
        <title>101 Dothideomycetes genomes: a test case for predicting lifestyles and emergence of pathogens.</title>
        <authorList>
            <person name="Haridas S."/>
            <person name="Albert R."/>
            <person name="Binder M."/>
            <person name="Bloem J."/>
            <person name="Labutti K."/>
            <person name="Salamov A."/>
            <person name="Andreopoulos B."/>
            <person name="Baker S."/>
            <person name="Barry K."/>
            <person name="Bills G."/>
            <person name="Bluhm B."/>
            <person name="Cannon C."/>
            <person name="Castanera R."/>
            <person name="Culley D."/>
            <person name="Daum C."/>
            <person name="Ezra D."/>
            <person name="Gonzalez J."/>
            <person name="Henrissat B."/>
            <person name="Kuo A."/>
            <person name="Liang C."/>
            <person name="Lipzen A."/>
            <person name="Lutzoni F."/>
            <person name="Magnuson J."/>
            <person name="Mondo S."/>
            <person name="Nolan M."/>
            <person name="Ohm R."/>
            <person name="Pangilinan J."/>
            <person name="Park H.-J."/>
            <person name="Ramirez L."/>
            <person name="Alfaro M."/>
            <person name="Sun H."/>
            <person name="Tritt A."/>
            <person name="Yoshinaga Y."/>
            <person name="Zwiers L.-H."/>
            <person name="Turgeon B."/>
            <person name="Goodwin S."/>
            <person name="Spatafora J."/>
            <person name="Crous P."/>
            <person name="Grigoriev I."/>
        </authorList>
    </citation>
    <scope>NUCLEOTIDE SEQUENCE</scope>
    <source>
        <strain evidence="7">CBS 473.64</strain>
    </source>
</reference>
<evidence type="ECO:0000256" key="1">
    <source>
        <dbReference type="ARBA" id="ARBA00004123"/>
    </source>
</evidence>
<feature type="compositionally biased region" description="Basic and acidic residues" evidence="6">
    <location>
        <begin position="63"/>
        <end position="84"/>
    </location>
</feature>
<evidence type="ECO:0000313" key="7">
    <source>
        <dbReference type="EMBL" id="KAF2638036.1"/>
    </source>
</evidence>
<dbReference type="CDD" id="cd22928">
    <property type="entry name" value="HFD_POLE3_DPB4"/>
    <property type="match status" value="1"/>
</dbReference>
<protein>
    <recommendedName>
        <fullName evidence="4">DNA polymerase epsilon subunit D</fullName>
    </recommendedName>
    <alternativeName>
        <fullName evidence="5">DNA polymerase II subunit D</fullName>
    </alternativeName>
</protein>
<sequence>MSKSATVFVNYLTSCAAEFAARSNKKTVMPNDVFDAMHELEFEFMLPRLQAEVNKFTSIQADKRNTYRKKVREEKKAVKDKETTNGHGPGDDDTPPTKRARMEDGAEEESGVDDTVEVGEDQDVDEEVEDDEVDEDEEGDGAEGLTEDPLEEREEAEDDEMEDGDESD</sequence>
<dbReference type="GO" id="GO:0031490">
    <property type="term" value="F:chromatin DNA binding"/>
    <property type="evidence" value="ECO:0007669"/>
    <property type="project" value="TreeGrafter"/>
</dbReference>
<dbReference type="EMBL" id="MU006791">
    <property type="protein sequence ID" value="KAF2638036.1"/>
    <property type="molecule type" value="Genomic_DNA"/>
</dbReference>
<accession>A0A6A6RRF4</accession>
<dbReference type="AlphaFoldDB" id="A0A6A6RRF4"/>
<keyword evidence="8" id="KW-1185">Reference proteome</keyword>
<dbReference type="GO" id="GO:0031507">
    <property type="term" value="P:heterochromatin formation"/>
    <property type="evidence" value="ECO:0007669"/>
    <property type="project" value="TreeGrafter"/>
</dbReference>
<dbReference type="PANTHER" id="PTHR46172">
    <property type="entry name" value="DNA POLYMERASE EPSILON SUBUNIT 3"/>
    <property type="match status" value="1"/>
</dbReference>
<dbReference type="GO" id="GO:0006272">
    <property type="term" value="P:leading strand elongation"/>
    <property type="evidence" value="ECO:0007669"/>
    <property type="project" value="TreeGrafter"/>
</dbReference>
<dbReference type="GO" id="GO:0008622">
    <property type="term" value="C:epsilon DNA polymerase complex"/>
    <property type="evidence" value="ECO:0007669"/>
    <property type="project" value="TreeGrafter"/>
</dbReference>
<evidence type="ECO:0000256" key="2">
    <source>
        <dbReference type="ARBA" id="ARBA00022705"/>
    </source>
</evidence>
<dbReference type="PANTHER" id="PTHR46172:SF1">
    <property type="entry name" value="DNA POLYMERASE EPSILON SUBUNIT 3"/>
    <property type="match status" value="1"/>
</dbReference>
<dbReference type="SUPFAM" id="SSF47113">
    <property type="entry name" value="Histone-fold"/>
    <property type="match status" value="1"/>
</dbReference>
<dbReference type="Proteomes" id="UP000799753">
    <property type="component" value="Unassembled WGS sequence"/>
</dbReference>
<dbReference type="GO" id="GO:0008623">
    <property type="term" value="C:CHRAC"/>
    <property type="evidence" value="ECO:0007669"/>
    <property type="project" value="TreeGrafter"/>
</dbReference>
<organism evidence="7 8">
    <name type="scientific">Massarina eburnea CBS 473.64</name>
    <dbReference type="NCBI Taxonomy" id="1395130"/>
    <lineage>
        <taxon>Eukaryota</taxon>
        <taxon>Fungi</taxon>
        <taxon>Dikarya</taxon>
        <taxon>Ascomycota</taxon>
        <taxon>Pezizomycotina</taxon>
        <taxon>Dothideomycetes</taxon>
        <taxon>Pleosporomycetidae</taxon>
        <taxon>Pleosporales</taxon>
        <taxon>Massarineae</taxon>
        <taxon>Massarinaceae</taxon>
        <taxon>Massarina</taxon>
    </lineage>
</organism>
<feature type="compositionally biased region" description="Acidic residues" evidence="6">
    <location>
        <begin position="105"/>
        <end position="168"/>
    </location>
</feature>
<proteinExistence type="predicted"/>
<keyword evidence="2" id="KW-0235">DNA replication</keyword>
<comment type="subcellular location">
    <subcellularLocation>
        <location evidence="1">Nucleus</location>
    </subcellularLocation>
</comment>
<dbReference type="GO" id="GO:0046982">
    <property type="term" value="F:protein heterodimerization activity"/>
    <property type="evidence" value="ECO:0007669"/>
    <property type="project" value="InterPro"/>
</dbReference>
<name>A0A6A6RRF4_9PLEO</name>
<evidence type="ECO:0000256" key="6">
    <source>
        <dbReference type="SAM" id="MobiDB-lite"/>
    </source>
</evidence>
<keyword evidence="3" id="KW-0539">Nucleus</keyword>
<dbReference type="GO" id="GO:0006974">
    <property type="term" value="P:DNA damage response"/>
    <property type="evidence" value="ECO:0007669"/>
    <property type="project" value="TreeGrafter"/>
</dbReference>
<feature type="region of interest" description="Disordered" evidence="6">
    <location>
        <begin position="63"/>
        <end position="168"/>
    </location>
</feature>
<evidence type="ECO:0000256" key="5">
    <source>
        <dbReference type="ARBA" id="ARBA00042096"/>
    </source>
</evidence>
<dbReference type="OrthoDB" id="1707486at2759"/>
<evidence type="ECO:0000256" key="4">
    <source>
        <dbReference type="ARBA" id="ARBA00039775"/>
    </source>
</evidence>
<dbReference type="InterPro" id="IPR051377">
    <property type="entry name" value="DNA_Pol-Epsilon_Subunit"/>
</dbReference>
<evidence type="ECO:0000313" key="8">
    <source>
        <dbReference type="Proteomes" id="UP000799753"/>
    </source>
</evidence>
<evidence type="ECO:0000256" key="3">
    <source>
        <dbReference type="ARBA" id="ARBA00023242"/>
    </source>
</evidence>
<gene>
    <name evidence="7" type="ORF">P280DRAFT_471685</name>
</gene>